<reference evidence="14" key="1">
    <citation type="submission" date="2024-04" db="EMBL/GenBank/DDBJ databases">
        <authorList>
            <person name="Shaw F."/>
            <person name="Minotto A."/>
        </authorList>
    </citation>
    <scope>NUCLEOTIDE SEQUENCE [LARGE SCALE GENOMIC DNA]</scope>
</reference>
<keyword evidence="6 9" id="KW-0067">ATP-binding</keyword>
<dbReference type="InterPro" id="IPR012099">
    <property type="entry name" value="Midasin"/>
</dbReference>
<feature type="domain" description="VWFA" evidence="12">
    <location>
        <begin position="4824"/>
        <end position="5047"/>
    </location>
</feature>
<dbReference type="InterPro" id="IPR003593">
    <property type="entry name" value="AAA+_ATPase"/>
</dbReference>
<feature type="compositionally biased region" description="Acidic residues" evidence="11">
    <location>
        <begin position="4217"/>
        <end position="4238"/>
    </location>
</feature>
<keyword evidence="14" id="KW-1185">Reference proteome</keyword>
<evidence type="ECO:0000256" key="6">
    <source>
        <dbReference type="ARBA" id="ARBA00022840"/>
    </source>
</evidence>
<feature type="compositionally biased region" description="Polar residues" evidence="11">
    <location>
        <begin position="4483"/>
        <end position="4492"/>
    </location>
</feature>
<evidence type="ECO:0000256" key="8">
    <source>
        <dbReference type="ARBA" id="ARBA00023242"/>
    </source>
</evidence>
<evidence type="ECO:0000256" key="2">
    <source>
        <dbReference type="ARBA" id="ARBA00004642"/>
    </source>
</evidence>
<accession>A0ABP1DXI5</accession>
<dbReference type="Pfam" id="PF21108">
    <property type="entry name" value="MDN1_4th"/>
    <property type="match status" value="1"/>
</dbReference>
<dbReference type="PANTHER" id="PTHR48103">
    <property type="entry name" value="MIDASIN-RELATED"/>
    <property type="match status" value="1"/>
</dbReference>
<evidence type="ECO:0000313" key="13">
    <source>
        <dbReference type="EMBL" id="CAL1712480.1"/>
    </source>
</evidence>
<keyword evidence="7 9" id="KW-0143">Chaperone</keyword>
<protein>
    <recommendedName>
        <fullName evidence="4 9">Midasin</fullName>
    </recommendedName>
</protein>
<dbReference type="SUPFAM" id="SSF53300">
    <property type="entry name" value="vWA-like"/>
    <property type="match status" value="1"/>
</dbReference>
<comment type="similarity">
    <text evidence="3 9">Belongs to the midasin family.</text>
</comment>
<feature type="compositionally biased region" description="Basic and acidic residues" evidence="11">
    <location>
        <begin position="4517"/>
        <end position="4528"/>
    </location>
</feature>
<feature type="compositionally biased region" description="Basic and acidic residues" evidence="11">
    <location>
        <begin position="4442"/>
        <end position="4459"/>
    </location>
</feature>
<dbReference type="Gene3D" id="3.40.50.300">
    <property type="entry name" value="P-loop containing nucleotide triphosphate hydrolases"/>
    <property type="match status" value="6"/>
</dbReference>
<name>A0ABP1DXI5_9APHY</name>
<dbReference type="PIRSF" id="PIRSF010340">
    <property type="entry name" value="Midasin"/>
    <property type="match status" value="1"/>
</dbReference>
<dbReference type="EMBL" id="OZ037950">
    <property type="protein sequence ID" value="CAL1712480.1"/>
    <property type="molecule type" value="Genomic_DNA"/>
</dbReference>
<evidence type="ECO:0000256" key="5">
    <source>
        <dbReference type="ARBA" id="ARBA00022741"/>
    </source>
</evidence>
<dbReference type="Pfam" id="PF17867">
    <property type="entry name" value="AAA_lid_7"/>
    <property type="match status" value="3"/>
</dbReference>
<feature type="coiled-coil region" evidence="10">
    <location>
        <begin position="3932"/>
        <end position="3980"/>
    </location>
</feature>
<feature type="region of interest" description="Disordered" evidence="11">
    <location>
        <begin position="793"/>
        <end position="820"/>
    </location>
</feature>
<evidence type="ECO:0000256" key="4">
    <source>
        <dbReference type="ARBA" id="ARBA00017143"/>
    </source>
</evidence>
<dbReference type="CDD" id="cd00009">
    <property type="entry name" value="AAA"/>
    <property type="match status" value="1"/>
</dbReference>
<gene>
    <name evidence="13" type="ORF">GFSPODELE1_LOCUS8844</name>
</gene>
<evidence type="ECO:0000256" key="3">
    <source>
        <dbReference type="ARBA" id="ARBA00007188"/>
    </source>
</evidence>
<evidence type="ECO:0000256" key="10">
    <source>
        <dbReference type="SAM" id="Coils"/>
    </source>
</evidence>
<dbReference type="PROSITE" id="PS00675">
    <property type="entry name" value="SIGMA54_INTERACT_1"/>
    <property type="match status" value="1"/>
</dbReference>
<dbReference type="InterPro" id="IPR041190">
    <property type="entry name" value="Midasin_AAA_lid_5"/>
</dbReference>
<evidence type="ECO:0000256" key="7">
    <source>
        <dbReference type="ARBA" id="ARBA00023186"/>
    </source>
</evidence>
<dbReference type="PANTHER" id="PTHR48103:SF2">
    <property type="entry name" value="MIDASIN"/>
    <property type="match status" value="1"/>
</dbReference>
<feature type="compositionally biased region" description="Basic and acidic residues" evidence="11">
    <location>
        <begin position="4394"/>
        <end position="4406"/>
    </location>
</feature>
<dbReference type="Proteomes" id="UP001497453">
    <property type="component" value="Chromosome 7"/>
</dbReference>
<evidence type="ECO:0000256" key="11">
    <source>
        <dbReference type="SAM" id="MobiDB-lite"/>
    </source>
</evidence>
<feature type="compositionally biased region" description="Low complexity" evidence="11">
    <location>
        <begin position="4504"/>
        <end position="4516"/>
    </location>
</feature>
<evidence type="ECO:0000256" key="9">
    <source>
        <dbReference type="PIRNR" id="PIRNR010340"/>
    </source>
</evidence>
<feature type="region of interest" description="Disordered" evidence="11">
    <location>
        <begin position="4706"/>
        <end position="4728"/>
    </location>
</feature>
<dbReference type="InterPro" id="IPR002035">
    <property type="entry name" value="VWF_A"/>
</dbReference>
<organism evidence="13 14">
    <name type="scientific">Somion occarium</name>
    <dbReference type="NCBI Taxonomy" id="3059160"/>
    <lineage>
        <taxon>Eukaryota</taxon>
        <taxon>Fungi</taxon>
        <taxon>Dikarya</taxon>
        <taxon>Basidiomycota</taxon>
        <taxon>Agaricomycotina</taxon>
        <taxon>Agaricomycetes</taxon>
        <taxon>Polyporales</taxon>
        <taxon>Cerrenaceae</taxon>
        <taxon>Somion</taxon>
    </lineage>
</organism>
<keyword evidence="10" id="KW-0175">Coiled coil</keyword>
<dbReference type="InterPro" id="IPR011704">
    <property type="entry name" value="ATPase_dyneun-rel_AAA"/>
</dbReference>
<feature type="compositionally biased region" description="Basic and acidic residues" evidence="11">
    <location>
        <begin position="4206"/>
        <end position="4216"/>
    </location>
</feature>
<evidence type="ECO:0000259" key="12">
    <source>
        <dbReference type="PROSITE" id="PS50234"/>
    </source>
</evidence>
<dbReference type="SUPFAM" id="SSF52540">
    <property type="entry name" value="P-loop containing nucleoside triphosphate hydrolases"/>
    <property type="match status" value="6"/>
</dbReference>
<feature type="compositionally biased region" description="Polar residues" evidence="11">
    <location>
        <begin position="4331"/>
        <end position="4341"/>
    </location>
</feature>
<evidence type="ECO:0000256" key="1">
    <source>
        <dbReference type="ARBA" id="ARBA00004604"/>
    </source>
</evidence>
<keyword evidence="8 9" id="KW-0539">Nucleus</keyword>
<dbReference type="Pfam" id="PF07728">
    <property type="entry name" value="AAA_5"/>
    <property type="match status" value="8"/>
</dbReference>
<feature type="compositionally biased region" description="Polar residues" evidence="11">
    <location>
        <begin position="4529"/>
        <end position="4542"/>
    </location>
</feature>
<proteinExistence type="inferred from homology"/>
<comment type="subcellular location">
    <subcellularLocation>
        <location evidence="1">Nucleus</location>
        <location evidence="1">Nucleolus</location>
    </subcellularLocation>
    <subcellularLocation>
        <location evidence="2">Nucleus</location>
        <location evidence="2">Nucleoplasm</location>
    </subcellularLocation>
</comment>
<feature type="compositionally biased region" description="Polar residues" evidence="11">
    <location>
        <begin position="4549"/>
        <end position="4577"/>
    </location>
</feature>
<dbReference type="InterPro" id="IPR036465">
    <property type="entry name" value="vWFA_dom_sf"/>
</dbReference>
<dbReference type="SMART" id="SM00382">
    <property type="entry name" value="AAA"/>
    <property type="match status" value="6"/>
</dbReference>
<dbReference type="InterPro" id="IPR048617">
    <property type="entry name" value="MDN1_AAA_lid_4"/>
</dbReference>
<dbReference type="PROSITE" id="PS50234">
    <property type="entry name" value="VWFA"/>
    <property type="match status" value="1"/>
</dbReference>
<dbReference type="Pfam" id="PF17865">
    <property type="entry name" value="AAA_lid_5"/>
    <property type="match status" value="1"/>
</dbReference>
<sequence length="5050" mass="562678">MELPALPDPLKINWKRQTGALTSQLPSGSHALRLQNVSSKAELLEVLSGLLATPGLTMIVATAFRPLLIDLCARWLTDATNGPSQEDRLEALCLLLEIHPEIFSILSAFLRQPEYEDGPLGFINTIEDLSSISASLLHRILLAYYRILQASRELPRYLIWPLKPLSKLIWTPHPDPGVRFLAIRCYALHSGMMEGERVKMEKEVIGDVAEVDCPIEYSVKFDEEEGLEGKREAVDGWIMPAIEVERVVNARNKHLEPVDYYSAEESDSVEPIHPAELSQNTVNIHGVLIFSPSKYPRVDSRLIDTPTAVDSLRMLAIHISMNVPTLLTSSPSAGKSLLLSHLASTLYPNVHNQIVTIHLADTSLDPRSLLGSHISSTTRPGTFEWKAGVLVRAMREGKWVVFEDIDRGSSEVLGMIKPLVESLGADKWIGGRAVMEVPGQGRVEAHENFALFATRSVTPLRNGQFPQAHFFGAHKWHDVMVKSPTHADLRMIIDARFPRLAGVANEGLIRLWVAVRNVGSAASTREIGLRELDKLCTRVENLLPASFQLMDVDLEDEEGLLLTTAFPNTTLREDIYFEARDVFFGAGATTAAARAHLDAIATLVAEHLALTPERRDWVLQSKIPEYQVEKDVDGQVTAVRLGRTRLVASPPHNKLSLPANRPFAMHKPAVLLMSRIATSVSLNEPILLTGETGTGKTSVVTHLASLLRKPLISLNLSHQTESADIIGGFKPVDARVPASELQTRFLDLFGGTFSRKRNAKFEEGVRKAVQEGKWRRAVALWLESAKMAKDRIQARAAEEQLQSPTREGEAPRKRRKTEHNSLNVSEATWDAFERDVRTFEVQHVQGNGKFAFGFVEGPLVKALRLGHWILLDEVNLASSETLECISGLLHGPTASITLTEQGSLEPVKRHPDFRLFACMNPATDVGKKDLTPNIRSRFSEIDVPPPDADQETLLSIVSHYIGPYAVGDKGAIMDVAEFYTAVRRLAERREIADGSNHRPHFSMRTLARALTFTFDIANAYSLRRALWEGCLMAFTMVLDKPSAAIVTSLAQKHVLSNVKNVRSLLARDPASPKHPENFIKFGPFYLERGPLPEDPMGDYIMTPSVETKLVDLARIIVTRRFPVLIEGPTSSGKTSSIEYLARRTGHRFIRINNHEHTDIQEYIGTYVSDPTTGKLVFKDGLLVRALRQGDWIVLDELNLAPTDVLEALNRLLDDNRELVIPETQEVVKPHPHFMLFATQNPPGLYAGRKILSRAFRNRFLEVHFEDVPQVELETILCQRCRIAPSYGQKIVAVFEELQKRRQTSRIFESKHGFATLRDLFRWAGRDAIDYQELADNGFMLLAERTRRTEDRIVVKEIIESIMKVRIDEARLYDLHNPQRNAIDYLDCPIPSSSDIVWTSAMQRLFILVARALRFNEPVLLVGETGCGKTSVCQLYAQVLSRQLYTVNCHQNTETADLIGGLRPVRNRGIVEAEVLREFNVLLPHVGEVDRINNVKTLLPTLDSLLKRKDLDETHRSELQDIRAKALRLSTLFQWYDGPLIEAMRKGDVFLMDEISLADDSVLERLNSVLEPSRTVVLAERGDDETDLPVVEADEHFKLVATMNPGGDYGKKELSPALRNRFTEIWVPSVSDRRDLEQIVNSLWKHDCLKAFTEPLLDFTDWLSAKVSDRSIISLRDILAWVHFSNAVYSTTSHSTLSLSDIFHHAAFMTFLDGLDSLPQLASYSPSAVQNLRAEAIARLHELVPPAHSSPGQNPTFDTTDLVQLGTFALPRGPKDSQPDLFSFRAPTTRDNVSRVIRACQLPKPILLEGSPGVGKTSLVTALANICGYDLCRINLSDQTDIIDLFGSDLPVEGEAPGQFAWKDAEFLRAMQEGHWVLLDEMNLAPQAILEGLNAVLDHRGTVYIPELGRSFTRHPSFRIFAAQNPVHQGGGRKGLPKSFLNRFTKVYVQELRNEDILIVCQHLFPELSADLLRAMIIFTTRLHEETMVKQSFGREGSPWEFNLRDVIRWGSLLRNARSVKPGQFLSTVFSQRFRNETDRGQACVLFDAIFADFDAAPRDIPRPTISPSHIQVGLFNMERHGQTSGRRTGRLLHSQLSADESVGLCVANRWLTILTGPHSVGKSTLVRTMAALAGRRVREISINSATDANDLLGSFEEVDVHSRIMHILDSITVVLDELATSLDGSKLQLALDFRSLVHSTSAVQSSGYLDRILEAASTLRLSLQDMASELPIYDTLVSKLAVLSTTSVIGRFEWVDGPLVTALKEGSWLLLDDANLCSPSVLDRLNALCEINGYLTLNEKGATDGQVQTIRPHPGFRLFMCVSPQYGDLSRAMRNRGVEIALLPHRSREDHRMLVDHLRLPSAYVDLVGEGLALHARYAFIRRGSSIFGTIPDTRIPTMALLGEDSPLVSALELHPPLYTQVQHPLALSYFVVQSALQAYIPQLNRFLRGANLHVLSSVLRDFSASHLFSLSQSMRKQWSVTYQIAHDVLAAQPNDLKLSRLSLKSMVSIPVDDLSTLNLLLLRLFVASKALKDAVVAAATAASSSESRPNWHSNKPNMLSQHVKSDANALVQIVAGTSQYHADSVSADSLDEASKVKLLLKLVAFSQYLLRALTADPMDFSALHVAAGWFIDCFRGEPQEFYEIEVRARAFVETMSLSSGHGILELWDAMHSVNRSDAHPKCATLERAAHKGSPALRSSIHELMAMHTIAIDRDEEQHSMAILTEQLRSEPGIASVDDVPRKPDDVLVLIVELAILSRLLPVNTVSIPETVLSTMRKRLKLSYEDSSSSLHRLVSYVCLTWADEAGISKLPSVANLHREWFETLWSTPGVNSIEGPALLCIPLEFIRTMTLCDWKDQTLGSLASYDVSLQQHRSLALLRLGQEKRTDELASMLVQSVLLVAVPFRSPSVSESLELIANAVNRGSSWQTVLPEVLAILSHTKSGPISNAFNLILKPPLQQLLEPTQTSRSVLNQLGRSWIALGQLVLELFVPSAPIDPAALRNCAHQFHSEEEATASAQLDLHIQLERRVSGTDSNDTIRFLQLLLEDICKRLGSEHSTLVDSRKDLSRLHSYWAEVDQLLQHVLSPTKLQALLSSFEVPDASAFSRERIVQESLVAFSQRLTILYGDFEDMNKPLQLAFHFLKFGLRIVCHTSMNPTDSAKDALALSVAAFPTISSAEQISVGGLEGAMPLTFTSLIARLSAIFYQAALGDVTDAHIQEIKSVYERAFGLWMLDRARTEEREREAQSLYRQKKSEYDASNEAELEEEEFRDLFPEFEDVLDDSQVPKSSKRSPQLIELEDAKVLYDVHQMLFLPGHNSHQSSSGLSPLFSHSRIRLSQELVVPYIATLSEGLDSHSLPFRLNLLNRRIQSLLTPSQDSDKRYDFYLDANIPETRKGHLVIQAFLERLESLISDWPEQMVLHHLKSRCEAITDLSLSSPVAKILSALEQLLLHSEDWEQFANRDNSLKNQRQILITQIVDWRRLELSSWQGILETQAKAFTSGLSEWWFRLYEVLVSGTLNAAEESRDTGESTTAYLDSLLPLLNDFMTTSPIGHYSARLGLLQSMEVFVSRLAALHSDPHKSALSRVHVILCSSRRHFAQHQSKISTRLSEQRAALEKEIRGFIKLASWRDVNVQALKQSAQKTHRLLYKNIRKFRDILRQPVADILQSFAEDNARKLSQKHGCTAVAMIQPTNRVADPYFPERHAHPDCPPHLVDLPKTFRNFRNHIEARMVPFVTSRSAAPVNELAEDVLSTVETLSKSSIPTNLEPAKRGKFFKNLLSRKRKAWSDFMKELKRAGLSANVKPDILAHQQSMRWLREQPLLVATPNFAEVTEDIEDYFYRVLSALPDIRAALSNHHDDLSTRDLQRSLMFVESSFTFALRSRSRLADTFTTLRRLHGLRSRIHAIASAGGVFLSGPGVLPLVLHAKDTAGKAADAMRELRDHLDHLRAEIDISSPTKNELENLATSLQGHAQALQEVWSKVTQSRHPVLLRDEVVAIAAATQSFSEILRKLNDWTVSTPQLRQYFEPIHSWLASKIQPEPSAGPKMTQTNQDFLIEPLLLSIQSLVRIASNTPDHSQDAEAPDGFIRDGVALAISLTSKLNLDSVADEVDAAIETLSTLPQSDVQPCVGRFAPFLDEFMILVEAQAQMHAGWTRSLFKLNLVLASIVRTVSREGFCQPKETEEGETGDEGGEAVEGTGLGEGTGKENVSKEIQDESQVEGLQGEDETNEDEDVERAEEGNAVEMSEDIGGKMQDVPDAASEDGEGDEEEGSEQDLDEQLGDLDASDENTIDEKLWGDEPGPKDEDDTSKEPSKDDGKQSGDSQIAAKQDSQNQPSDAQEGQDKQEAPAEEAEAEEVGEEEVPEEAGAEGAPIDEHLKSTEILDLPDDLDMDMDKDGQDIKIGNEDEDMSGAEDLGEDAEPPESADHQDDEMDVDSGQEETGKYEDTNDLNDDRPEQESSEDNQPDAAVAQADVHSGDGTGDSNITTADTTADAVESKESDGAPQARGGQAAGPSEKETDSQEQNKDATGSSEQELQTENALIEQSADATATGTQRSSAGISSQAEVPRLSSNPLRSLGDALREITQRFDEILESEGSCDHKDKQMDATTAGQLEYLQPDETESEMHALGPAGRDEIAKLNELTIADEEMQDDSNIAMAEDQPSLEPEYVDYPSKRLQEQAREGPNAPREDVDGALIPSDVRSQLASSGVDAVGPPVPSSETGEDAQDLVERQLRQWQAQGQPSTEAEHIWRLYESLTHDLSYALCEQLRLILEPTMATRLKGDYRTGKRLNMKKIIPYIASEYTKDKIWLRRTRPSQREYQVLVALDDSRSMSESHSVHLAYQTLALVSKALSRLEVGDIAIAKFGESVEVLHGFDQGPFTDQAGTTIMDAFHFNQKATQVLSLVERSLSLLEEARERRSTSSASAGDLWQMEIIISDGICQDHDRLRTILRKAEEQRVMVVFIILDSLHTGHSGNPMGEVSNQGQNSILSMNQVAYKEVEGRMDLTVSRYLDTFPFEYYVVVRDVEALPDVLAGTLKQFFERISED</sequence>
<feature type="region of interest" description="Disordered" evidence="11">
    <location>
        <begin position="4179"/>
        <end position="4580"/>
    </location>
</feature>
<feature type="compositionally biased region" description="Acidic residues" evidence="11">
    <location>
        <begin position="4350"/>
        <end position="4369"/>
    </location>
</feature>
<feature type="compositionally biased region" description="Acidic residues" evidence="11">
    <location>
        <begin position="4407"/>
        <end position="4440"/>
    </location>
</feature>
<feature type="compositionally biased region" description="Acidic residues" evidence="11">
    <location>
        <begin position="4185"/>
        <end position="4195"/>
    </location>
</feature>
<keyword evidence="5 9" id="KW-0547">Nucleotide-binding</keyword>
<comment type="function">
    <text evidence="9">Nuclear chaperone required for maturation and nuclear export of pre-60S ribosome subunits.</text>
</comment>
<evidence type="ECO:0000313" key="14">
    <source>
        <dbReference type="Proteomes" id="UP001497453"/>
    </source>
</evidence>
<feature type="compositionally biased region" description="Basic and acidic residues" evidence="11">
    <location>
        <begin position="4293"/>
        <end position="4321"/>
    </location>
</feature>
<feature type="compositionally biased region" description="Acidic residues" evidence="11">
    <location>
        <begin position="4262"/>
        <end position="4292"/>
    </location>
</feature>
<dbReference type="InterPro" id="IPR040848">
    <property type="entry name" value="AAA_lid_7"/>
</dbReference>
<dbReference type="InterPro" id="IPR027417">
    <property type="entry name" value="P-loop_NTPase"/>
</dbReference>
<dbReference type="InterPro" id="IPR025662">
    <property type="entry name" value="Sigma_54_int_dom_ATP-bd_1"/>
</dbReference>